<dbReference type="Proteomes" id="UP000789366">
    <property type="component" value="Unassembled WGS sequence"/>
</dbReference>
<organism evidence="1 2">
    <name type="scientific">Cetraspora pellucida</name>
    <dbReference type="NCBI Taxonomy" id="1433469"/>
    <lineage>
        <taxon>Eukaryota</taxon>
        <taxon>Fungi</taxon>
        <taxon>Fungi incertae sedis</taxon>
        <taxon>Mucoromycota</taxon>
        <taxon>Glomeromycotina</taxon>
        <taxon>Glomeromycetes</taxon>
        <taxon>Diversisporales</taxon>
        <taxon>Gigasporaceae</taxon>
        <taxon>Cetraspora</taxon>
    </lineage>
</organism>
<keyword evidence="2" id="KW-1185">Reference proteome</keyword>
<accession>A0ACA9R8E1</accession>
<comment type="caution">
    <text evidence="1">The sequence shown here is derived from an EMBL/GenBank/DDBJ whole genome shotgun (WGS) entry which is preliminary data.</text>
</comment>
<dbReference type="EMBL" id="CAJVPW010061422">
    <property type="protein sequence ID" value="CAG8782067.1"/>
    <property type="molecule type" value="Genomic_DNA"/>
</dbReference>
<feature type="non-terminal residue" evidence="1">
    <location>
        <position position="51"/>
    </location>
</feature>
<reference evidence="1" key="1">
    <citation type="submission" date="2021-06" db="EMBL/GenBank/DDBJ databases">
        <authorList>
            <person name="Kallberg Y."/>
            <person name="Tangrot J."/>
            <person name="Rosling A."/>
        </authorList>
    </citation>
    <scope>NUCLEOTIDE SEQUENCE</scope>
    <source>
        <strain evidence="1">28 12/20/2015</strain>
    </source>
</reference>
<sequence>GGQIAICQGRVGGQIAICQERVGGQIAICQGQRHTQSVIYLFNNNVVVDSE</sequence>
<gene>
    <name evidence="1" type="ORF">SPELUC_LOCUS16485</name>
</gene>
<proteinExistence type="predicted"/>
<feature type="non-terminal residue" evidence="1">
    <location>
        <position position="1"/>
    </location>
</feature>
<protein>
    <submittedName>
        <fullName evidence="1">5488_t:CDS:1</fullName>
    </submittedName>
</protein>
<evidence type="ECO:0000313" key="1">
    <source>
        <dbReference type="EMBL" id="CAG8782067.1"/>
    </source>
</evidence>
<name>A0ACA9R8E1_9GLOM</name>
<evidence type="ECO:0000313" key="2">
    <source>
        <dbReference type="Proteomes" id="UP000789366"/>
    </source>
</evidence>